<feature type="transmembrane region" description="Helical" evidence="11">
    <location>
        <begin position="567"/>
        <end position="591"/>
    </location>
</feature>
<dbReference type="FunFam" id="1.10.10.10:FF:000322">
    <property type="entry name" value="Probable disease resistance protein At1g63360"/>
    <property type="match status" value="1"/>
</dbReference>
<protein>
    <recommendedName>
        <fullName evidence="18">NB-ARC domain-containing protein</fullName>
    </recommendedName>
</protein>
<dbReference type="Proteomes" id="UP000295252">
    <property type="component" value="Chromosome VIII"/>
</dbReference>
<dbReference type="InParanoid" id="A0A068V5R5"/>
<comment type="subcellular location">
    <subcellularLocation>
        <location evidence="2">Cytoplasm</location>
    </subcellularLocation>
</comment>
<evidence type="ECO:0000256" key="10">
    <source>
        <dbReference type="ARBA" id="ARBA00022840"/>
    </source>
</evidence>
<evidence type="ECO:0000256" key="5">
    <source>
        <dbReference type="ARBA" id="ARBA00022614"/>
    </source>
</evidence>
<dbReference type="Pfam" id="PF00931">
    <property type="entry name" value="NB-ARC"/>
    <property type="match status" value="2"/>
</dbReference>
<evidence type="ECO:0000259" key="12">
    <source>
        <dbReference type="Pfam" id="PF00931"/>
    </source>
</evidence>
<dbReference type="OMA" id="HIRSWIT"/>
<dbReference type="GO" id="GO:0009626">
    <property type="term" value="P:plant-type hypersensitive response"/>
    <property type="evidence" value="ECO:0007669"/>
    <property type="project" value="UniProtKB-KW"/>
</dbReference>
<dbReference type="InterPro" id="IPR036388">
    <property type="entry name" value="WH-like_DNA-bd_sf"/>
</dbReference>
<dbReference type="InterPro" id="IPR027417">
    <property type="entry name" value="P-loop_NTPase"/>
</dbReference>
<feature type="domain" description="Disease resistance N-terminal" evidence="13">
    <location>
        <begin position="62"/>
        <end position="139"/>
    </location>
</feature>
<keyword evidence="9" id="KW-0611">Plant defense</keyword>
<evidence type="ECO:0000256" key="11">
    <source>
        <dbReference type="SAM" id="Phobius"/>
    </source>
</evidence>
<dbReference type="InterPro" id="IPR041118">
    <property type="entry name" value="Rx_N"/>
</dbReference>
<gene>
    <name evidence="16" type="ORF">GSCOC_T00017166001</name>
</gene>
<evidence type="ECO:0000256" key="4">
    <source>
        <dbReference type="ARBA" id="ARBA00022490"/>
    </source>
</evidence>
<evidence type="ECO:0000256" key="2">
    <source>
        <dbReference type="ARBA" id="ARBA00004496"/>
    </source>
</evidence>
<dbReference type="Gene3D" id="3.40.50.300">
    <property type="entry name" value="P-loop containing nucleotide triphosphate hydrolases"/>
    <property type="match status" value="2"/>
</dbReference>
<comment type="function">
    <text evidence="1">Confers resistance to late blight (Phytophthora infestans) races carrying the avirulence gene Avr1. Resistance proteins guard the plant against pathogens that contain an appropriate avirulence protein via an indirect interaction with this avirulence protein. That triggers a defense system including the hypersensitive response, which restricts the pathogen growth.</text>
</comment>
<dbReference type="Gramene" id="CDP16115">
    <property type="protein sequence ID" value="CDP16115"/>
    <property type="gene ID" value="GSCOC_T00017166001"/>
</dbReference>
<dbReference type="Pfam" id="PF23598">
    <property type="entry name" value="LRR_14"/>
    <property type="match status" value="1"/>
</dbReference>
<keyword evidence="7" id="KW-0677">Repeat</keyword>
<dbReference type="SUPFAM" id="SSF52540">
    <property type="entry name" value="P-loop containing nucleoside triphosphate hydrolases"/>
    <property type="match status" value="1"/>
</dbReference>
<reference evidence="17" key="1">
    <citation type="journal article" date="2014" name="Science">
        <title>The coffee genome provides insight into the convergent evolution of caffeine biosynthesis.</title>
        <authorList>
            <person name="Denoeud F."/>
            <person name="Carretero-Paulet L."/>
            <person name="Dereeper A."/>
            <person name="Droc G."/>
            <person name="Guyot R."/>
            <person name="Pietrella M."/>
            <person name="Zheng C."/>
            <person name="Alberti A."/>
            <person name="Anthony F."/>
            <person name="Aprea G."/>
            <person name="Aury J.M."/>
            <person name="Bento P."/>
            <person name="Bernard M."/>
            <person name="Bocs S."/>
            <person name="Campa C."/>
            <person name="Cenci A."/>
            <person name="Combes M.C."/>
            <person name="Crouzillat D."/>
            <person name="Da Silva C."/>
            <person name="Daddiego L."/>
            <person name="De Bellis F."/>
            <person name="Dussert S."/>
            <person name="Garsmeur O."/>
            <person name="Gayraud T."/>
            <person name="Guignon V."/>
            <person name="Jahn K."/>
            <person name="Jamilloux V."/>
            <person name="Joet T."/>
            <person name="Labadie K."/>
            <person name="Lan T."/>
            <person name="Leclercq J."/>
            <person name="Lepelley M."/>
            <person name="Leroy T."/>
            <person name="Li L.T."/>
            <person name="Librado P."/>
            <person name="Lopez L."/>
            <person name="Munoz A."/>
            <person name="Noel B."/>
            <person name="Pallavicini A."/>
            <person name="Perrotta G."/>
            <person name="Poncet V."/>
            <person name="Pot D."/>
            <person name="Priyono X."/>
            <person name="Rigoreau M."/>
            <person name="Rouard M."/>
            <person name="Rozas J."/>
            <person name="Tranchant-Dubreuil C."/>
            <person name="VanBuren R."/>
            <person name="Zhang Q."/>
            <person name="Andrade A.C."/>
            <person name="Argout X."/>
            <person name="Bertrand B."/>
            <person name="de Kochko A."/>
            <person name="Graziosi G."/>
            <person name="Henry R.J."/>
            <person name="Jayarama X."/>
            <person name="Ming R."/>
            <person name="Nagai C."/>
            <person name="Rounsley S."/>
            <person name="Sankoff D."/>
            <person name="Giuliano G."/>
            <person name="Albert V.A."/>
            <person name="Wincker P."/>
            <person name="Lashermes P."/>
        </authorList>
    </citation>
    <scope>NUCLEOTIDE SEQUENCE [LARGE SCALE GENOMIC DNA]</scope>
    <source>
        <strain evidence="17">cv. DH200-94</strain>
    </source>
</reference>
<dbReference type="PRINTS" id="PR00364">
    <property type="entry name" value="DISEASERSIST"/>
</dbReference>
<keyword evidence="4" id="KW-0963">Cytoplasm</keyword>
<keyword evidence="8" id="KW-0547">Nucleotide-binding</keyword>
<evidence type="ECO:0000259" key="13">
    <source>
        <dbReference type="Pfam" id="PF18052"/>
    </source>
</evidence>
<dbReference type="Gene3D" id="1.10.8.430">
    <property type="entry name" value="Helical domain of apoptotic protease-activating factors"/>
    <property type="match status" value="1"/>
</dbReference>
<evidence type="ECO:0000259" key="14">
    <source>
        <dbReference type="Pfam" id="PF23559"/>
    </source>
</evidence>
<dbReference type="AlphaFoldDB" id="A0A068V5R5"/>
<name>A0A068V5R5_COFCA</name>
<feature type="domain" description="Disease resistance R13L4/SHOC-2-like LRR" evidence="15">
    <location>
        <begin position="545"/>
        <end position="692"/>
    </location>
</feature>
<dbReference type="Gene3D" id="1.20.5.4130">
    <property type="match status" value="1"/>
</dbReference>
<evidence type="ECO:0000256" key="6">
    <source>
        <dbReference type="ARBA" id="ARBA00022667"/>
    </source>
</evidence>
<feature type="domain" description="Disease resistance protein winged helix" evidence="14">
    <location>
        <begin position="431"/>
        <end position="500"/>
    </location>
</feature>
<evidence type="ECO:0000256" key="8">
    <source>
        <dbReference type="ARBA" id="ARBA00022741"/>
    </source>
</evidence>
<evidence type="ECO:0000259" key="15">
    <source>
        <dbReference type="Pfam" id="PF23598"/>
    </source>
</evidence>
<evidence type="ECO:0000256" key="7">
    <source>
        <dbReference type="ARBA" id="ARBA00022737"/>
    </source>
</evidence>
<accession>A0A068V5R5</accession>
<dbReference type="InterPro" id="IPR038005">
    <property type="entry name" value="RX-like_CC"/>
</dbReference>
<evidence type="ECO:0000256" key="1">
    <source>
        <dbReference type="ARBA" id="ARBA00002074"/>
    </source>
</evidence>
<evidence type="ECO:0000313" key="17">
    <source>
        <dbReference type="Proteomes" id="UP000295252"/>
    </source>
</evidence>
<dbReference type="SUPFAM" id="SSF52058">
    <property type="entry name" value="L domain-like"/>
    <property type="match status" value="1"/>
</dbReference>
<dbReference type="CDD" id="cd14798">
    <property type="entry name" value="RX-CC_like"/>
    <property type="match status" value="1"/>
</dbReference>
<dbReference type="InterPro" id="IPR032675">
    <property type="entry name" value="LRR_dom_sf"/>
</dbReference>
<keyword evidence="11" id="KW-0472">Membrane</keyword>
<keyword evidence="5" id="KW-0433">Leucine-rich repeat</keyword>
<dbReference type="PhylomeDB" id="A0A068V5R5"/>
<evidence type="ECO:0000256" key="9">
    <source>
        <dbReference type="ARBA" id="ARBA00022821"/>
    </source>
</evidence>
<dbReference type="InterPro" id="IPR042197">
    <property type="entry name" value="Apaf_helical"/>
</dbReference>
<dbReference type="GO" id="GO:0005737">
    <property type="term" value="C:cytoplasm"/>
    <property type="evidence" value="ECO:0007669"/>
    <property type="project" value="UniProtKB-SubCell"/>
</dbReference>
<dbReference type="Gene3D" id="1.10.10.10">
    <property type="entry name" value="Winged helix-like DNA-binding domain superfamily/Winged helix DNA-binding domain"/>
    <property type="match status" value="1"/>
</dbReference>
<feature type="domain" description="NB-ARC" evidence="12">
    <location>
        <begin position="256"/>
        <end position="347"/>
    </location>
</feature>
<sequence length="809" mass="92738">MHSFLSGRRKEHIAKDRDVFPDYVEEFLLEINKVKAKAREFYTQDIHKLRWFRSPLTNGIGFIDSLLEKLKETLEGEAKVLSFGRHQVGVIQEELKSVRSDLDNILELKNDSEELSALWTQIVNVAYRAEHVIDSCLIGDGQICYHVICLSDIIEEIKLIKNEFRKIKSKEVYIRKISGNKDSSRTLLARANTSKLDEIVVGFKDVAETILDKLRGGSARRDIVTIVGMAGQGKTTLAKKIYNDPLIHHIVARDTIITMTDEDLGERLWKCLKGHKYLIVIDDIWDSKAWYDIERFFPDDNNGSRIMFTSRIHDVALQVMPNSKPLHLRPLSNEESWELLEKKLLEKGDCPSHLSEVGEHIVKLCKGLPLAIVVIAGLLTRETHNKINWKQISEHLGSRLASEGYMDILELSYMHLPDHLKTCFLYFGALPEDKVISAQKLIKLWIAEGFVRRTGIKRLEDVAKEYFMYLVRRSLVIVTGRSSTGGIKTCYIHDLFRDLCLAKAKEEYFFQLVSISGGHDLPHFLLNPSRPDGLRIHSLLFFAANSLNLFPCSNASISFDRFKHLKVLHLGGIFFGSYFPIEITVLVLLRYLEIRGMFKNVPSSIVNLKTLETLVIKSVTSIVLPAIIWKMKSLRNVDVKTDFVFTEDYDSFDSLSNLEVLSTIRISHPQVTMKLFGRLPALRKLSCIFVKSQSGVSSPFEFLKLRKHAFAGPKWDIEDVQFPNLKYLELYNLNIEKWINVSTESFPCLHRLVLRHCYRLEEIPPCFGDVSTLKMIEVRFCSERVTNSAKSILCEQLDMGNEDIEVLIS</sequence>
<dbReference type="PANTHER" id="PTHR23155:SF1152">
    <property type="entry name" value="AAA+ ATPASE DOMAIN-CONTAINING PROTEIN"/>
    <property type="match status" value="1"/>
</dbReference>
<dbReference type="InterPro" id="IPR055414">
    <property type="entry name" value="LRR_R13L4/SHOC2-like"/>
</dbReference>
<dbReference type="Pfam" id="PF23559">
    <property type="entry name" value="WHD_DRP"/>
    <property type="match status" value="1"/>
</dbReference>
<dbReference type="GO" id="GO:0005524">
    <property type="term" value="F:ATP binding"/>
    <property type="evidence" value="ECO:0007669"/>
    <property type="project" value="UniProtKB-KW"/>
</dbReference>
<dbReference type="GO" id="GO:0043531">
    <property type="term" value="F:ADP binding"/>
    <property type="evidence" value="ECO:0007669"/>
    <property type="project" value="InterPro"/>
</dbReference>
<dbReference type="Gene3D" id="3.80.10.10">
    <property type="entry name" value="Ribonuclease Inhibitor"/>
    <property type="match status" value="1"/>
</dbReference>
<keyword evidence="6" id="KW-0381">Hypersensitive response</keyword>
<organism evidence="16 17">
    <name type="scientific">Coffea canephora</name>
    <name type="common">Robusta coffee</name>
    <dbReference type="NCBI Taxonomy" id="49390"/>
    <lineage>
        <taxon>Eukaryota</taxon>
        <taxon>Viridiplantae</taxon>
        <taxon>Streptophyta</taxon>
        <taxon>Embryophyta</taxon>
        <taxon>Tracheophyta</taxon>
        <taxon>Spermatophyta</taxon>
        <taxon>Magnoliopsida</taxon>
        <taxon>eudicotyledons</taxon>
        <taxon>Gunneridae</taxon>
        <taxon>Pentapetalae</taxon>
        <taxon>asterids</taxon>
        <taxon>lamiids</taxon>
        <taxon>Gentianales</taxon>
        <taxon>Rubiaceae</taxon>
        <taxon>Ixoroideae</taxon>
        <taxon>Gardenieae complex</taxon>
        <taxon>Bertiereae - Coffeeae clade</taxon>
        <taxon>Coffeeae</taxon>
        <taxon>Coffea</taxon>
    </lineage>
</organism>
<dbReference type="Pfam" id="PF18052">
    <property type="entry name" value="Rx_N"/>
    <property type="match status" value="1"/>
</dbReference>
<feature type="domain" description="NB-ARC" evidence="12">
    <location>
        <begin position="205"/>
        <end position="247"/>
    </location>
</feature>
<comment type="similarity">
    <text evidence="3">Belongs to the disease resistance NB-LRR family.</text>
</comment>
<dbReference type="InterPro" id="IPR058922">
    <property type="entry name" value="WHD_DRP"/>
</dbReference>
<proteinExistence type="inferred from homology"/>
<dbReference type="InterPro" id="IPR002182">
    <property type="entry name" value="NB-ARC"/>
</dbReference>
<dbReference type="InterPro" id="IPR044974">
    <property type="entry name" value="Disease_R_plants"/>
</dbReference>
<dbReference type="EMBL" id="HG739201">
    <property type="protein sequence ID" value="CDP16115.1"/>
    <property type="molecule type" value="Genomic_DNA"/>
</dbReference>
<keyword evidence="11" id="KW-0812">Transmembrane</keyword>
<keyword evidence="11" id="KW-1133">Transmembrane helix</keyword>
<keyword evidence="10" id="KW-0067">ATP-binding</keyword>
<evidence type="ECO:0008006" key="18">
    <source>
        <dbReference type="Google" id="ProtNLM"/>
    </source>
</evidence>
<dbReference type="PANTHER" id="PTHR23155">
    <property type="entry name" value="DISEASE RESISTANCE PROTEIN RP"/>
    <property type="match status" value="1"/>
</dbReference>
<evidence type="ECO:0000256" key="3">
    <source>
        <dbReference type="ARBA" id="ARBA00008894"/>
    </source>
</evidence>
<evidence type="ECO:0000313" key="16">
    <source>
        <dbReference type="EMBL" id="CDP16115.1"/>
    </source>
</evidence>
<keyword evidence="17" id="KW-1185">Reference proteome</keyword>